<protein>
    <recommendedName>
        <fullName evidence="4">Large ribosomal subunit protein uL23</fullName>
    </recommendedName>
</protein>
<sequence length="113" mass="12553">MGMKDPYDVIKRHYVTEKAKTLESLSLGGGEGRKKGSFCRHPKYTFVVASDATKPLIAQALESIYADKKVKVKSVNTVCVKPQPSRMFRGKRRGKTAGFKKAIVTFYEGHSIA</sequence>
<dbReference type="PATRIC" id="fig|1229831.3.peg.897"/>
<name>W8JN94_9CHLA</name>
<keyword evidence="4" id="KW-0694">RNA-binding</keyword>
<dbReference type="KEGG" id="cav:M832_08970"/>
<dbReference type="GO" id="GO:1990904">
    <property type="term" value="C:ribonucleoprotein complex"/>
    <property type="evidence" value="ECO:0007669"/>
    <property type="project" value="UniProtKB-KW"/>
</dbReference>
<dbReference type="Proteomes" id="UP000019433">
    <property type="component" value="Chromosome"/>
</dbReference>
<dbReference type="STRING" id="1229831.M832_08970"/>
<dbReference type="GO" id="GO:0005840">
    <property type="term" value="C:ribosome"/>
    <property type="evidence" value="ECO:0007669"/>
    <property type="project" value="UniProtKB-KW"/>
</dbReference>
<reference evidence="5 6" key="1">
    <citation type="journal article" date="2014" name="Syst. Appl. Microbiol.">
        <title>Evidence for the existence of two new members of the family Chlamydiaceae and proposal of Chlamydia avium sp. nov. and Chlamydia gallinacea sp. nov.</title>
        <authorList>
            <person name="Sachse K."/>
            <person name="Laroucau K."/>
            <person name="Riege K."/>
            <person name="Wehner S."/>
            <person name="Dilcher M."/>
            <person name="Creasy H.H."/>
            <person name="Weidmann M."/>
            <person name="Myers G."/>
            <person name="Vorimore F."/>
            <person name="Vicari N."/>
            <person name="Magnino S."/>
            <person name="Liebler-Tenorio E."/>
            <person name="Ruettger A."/>
            <person name="Bavoil P.M."/>
            <person name="Hufert F.T."/>
            <person name="Rossello-Mora R."/>
            <person name="Marz M."/>
        </authorList>
    </citation>
    <scope>NUCLEOTIDE SEQUENCE [LARGE SCALE GENOMIC DNA]</scope>
    <source>
        <strain evidence="5 6">10DC88</strain>
    </source>
</reference>
<dbReference type="GO" id="GO:0006412">
    <property type="term" value="P:translation"/>
    <property type="evidence" value="ECO:0007669"/>
    <property type="project" value="UniProtKB-UniRule"/>
</dbReference>
<evidence type="ECO:0000313" key="6">
    <source>
        <dbReference type="Proteomes" id="UP000019433"/>
    </source>
</evidence>
<evidence type="ECO:0000256" key="2">
    <source>
        <dbReference type="ARBA" id="ARBA00022980"/>
    </source>
</evidence>
<dbReference type="HOGENOM" id="CLU_037562_3_1_0"/>
<dbReference type="InterPro" id="IPR012678">
    <property type="entry name" value="Ribosomal_uL23/eL15/eS24_sf"/>
</dbReference>
<dbReference type="NCBIfam" id="NF004362">
    <property type="entry name" value="PRK05738.2-2"/>
    <property type="match status" value="1"/>
</dbReference>
<dbReference type="AlphaFoldDB" id="W8JN94"/>
<keyword evidence="2 4" id="KW-0689">Ribosomal protein</keyword>
<dbReference type="Gene3D" id="3.30.70.330">
    <property type="match status" value="1"/>
</dbReference>
<dbReference type="EMBL" id="CP006571">
    <property type="protein sequence ID" value="AHK63744.1"/>
    <property type="molecule type" value="Genomic_DNA"/>
</dbReference>
<dbReference type="eggNOG" id="COG0089">
    <property type="taxonomic scope" value="Bacteria"/>
</dbReference>
<keyword evidence="4" id="KW-0699">rRNA-binding</keyword>
<keyword evidence="3 4" id="KW-0687">Ribonucleoprotein</keyword>
<dbReference type="InterPro" id="IPR013025">
    <property type="entry name" value="Ribosomal_uL23-like"/>
</dbReference>
<accession>W8JN94</accession>
<dbReference type="GO" id="GO:0003735">
    <property type="term" value="F:structural constituent of ribosome"/>
    <property type="evidence" value="ECO:0007669"/>
    <property type="project" value="InterPro"/>
</dbReference>
<dbReference type="SUPFAM" id="SSF54189">
    <property type="entry name" value="Ribosomal proteins S24e, L23 and L15e"/>
    <property type="match status" value="1"/>
</dbReference>
<comment type="similarity">
    <text evidence="1 4">Belongs to the universal ribosomal protein uL23 family.</text>
</comment>
<dbReference type="GO" id="GO:0019843">
    <property type="term" value="F:rRNA binding"/>
    <property type="evidence" value="ECO:0007669"/>
    <property type="project" value="UniProtKB-UniRule"/>
</dbReference>
<gene>
    <name evidence="4 5" type="primary">rplW</name>
    <name evidence="5" type="ORF">M832_08970</name>
</gene>
<evidence type="ECO:0000313" key="5">
    <source>
        <dbReference type="EMBL" id="AHK63744.1"/>
    </source>
</evidence>
<evidence type="ECO:0000256" key="1">
    <source>
        <dbReference type="ARBA" id="ARBA00006700"/>
    </source>
</evidence>
<comment type="function">
    <text evidence="4">One of the early assembly proteins it binds 23S rRNA. One of the proteins that surrounds the polypeptide exit tunnel on the outside of the ribosome. Forms the main docking site for trigger factor binding to the ribosome.</text>
</comment>
<evidence type="ECO:0000256" key="4">
    <source>
        <dbReference type="HAMAP-Rule" id="MF_01369"/>
    </source>
</evidence>
<organism evidence="5 6">
    <name type="scientific">Chlamydia avium 10DC88</name>
    <dbReference type="NCBI Taxonomy" id="1229831"/>
    <lineage>
        <taxon>Bacteria</taxon>
        <taxon>Pseudomonadati</taxon>
        <taxon>Chlamydiota</taxon>
        <taxon>Chlamydiia</taxon>
        <taxon>Chlamydiales</taxon>
        <taxon>Chlamydiaceae</taxon>
        <taxon>Chlamydia/Chlamydophila group</taxon>
        <taxon>Chlamydia</taxon>
    </lineage>
</organism>
<dbReference type="Pfam" id="PF00276">
    <property type="entry name" value="Ribosomal_L23"/>
    <property type="match status" value="1"/>
</dbReference>
<comment type="subunit">
    <text evidence="4">Part of the 50S ribosomal subunit. Contacts protein L29, and trigger factor when it is bound to the ribosome.</text>
</comment>
<proteinExistence type="inferred from homology"/>
<evidence type="ECO:0000256" key="3">
    <source>
        <dbReference type="ARBA" id="ARBA00023274"/>
    </source>
</evidence>
<dbReference type="InterPro" id="IPR012677">
    <property type="entry name" value="Nucleotide-bd_a/b_plait_sf"/>
</dbReference>
<dbReference type="HAMAP" id="MF_01369_B">
    <property type="entry name" value="Ribosomal_uL23_B"/>
    <property type="match status" value="1"/>
</dbReference>